<comment type="similarity">
    <text evidence="9">Belongs to the class I-like SAM-binding methyltransferase superfamily. RsmB/NOP family.</text>
</comment>
<keyword evidence="5 9" id="KW-0694">RNA-binding</keyword>
<accession>A0A9D1TN69</accession>
<dbReference type="PROSITE" id="PS51686">
    <property type="entry name" value="SAM_MT_RSMB_NOP"/>
    <property type="match status" value="1"/>
</dbReference>
<evidence type="ECO:0000313" key="12">
    <source>
        <dbReference type="Proteomes" id="UP000823936"/>
    </source>
</evidence>
<evidence type="ECO:0000256" key="6">
    <source>
        <dbReference type="ARBA" id="ARBA00022946"/>
    </source>
</evidence>
<evidence type="ECO:0000256" key="7">
    <source>
        <dbReference type="ARBA" id="ARBA00042050"/>
    </source>
</evidence>
<feature type="binding site" evidence="9">
    <location>
        <position position="129"/>
    </location>
    <ligand>
        <name>S-adenosyl-L-methionine</name>
        <dbReference type="ChEBI" id="CHEBI:59789"/>
    </ligand>
</feature>
<dbReference type="GO" id="GO:0031167">
    <property type="term" value="P:rRNA methylation"/>
    <property type="evidence" value="ECO:0007669"/>
    <property type="project" value="TreeGrafter"/>
</dbReference>
<organism evidence="11 12">
    <name type="scientific">Candidatus Ornithospirochaeta avicola</name>
    <dbReference type="NCBI Taxonomy" id="2840896"/>
    <lineage>
        <taxon>Bacteria</taxon>
        <taxon>Pseudomonadati</taxon>
        <taxon>Spirochaetota</taxon>
        <taxon>Spirochaetia</taxon>
        <taxon>Spirochaetales</taxon>
        <taxon>Spirochaetaceae</taxon>
        <taxon>Spirochaetaceae incertae sedis</taxon>
        <taxon>Candidatus Ornithospirochaeta</taxon>
    </lineage>
</organism>
<feature type="binding site" evidence="9">
    <location>
        <begin position="75"/>
        <end position="81"/>
    </location>
    <ligand>
        <name>S-adenosyl-L-methionine</name>
        <dbReference type="ChEBI" id="CHEBI:59789"/>
    </ligand>
</feature>
<name>A0A9D1TN69_9SPIO</name>
<dbReference type="SUPFAM" id="SSF53335">
    <property type="entry name" value="S-adenosyl-L-methionine-dependent methyltransferases"/>
    <property type="match status" value="1"/>
</dbReference>
<feature type="binding site" evidence="9">
    <location>
        <position position="99"/>
    </location>
    <ligand>
        <name>S-adenosyl-L-methionine</name>
        <dbReference type="ChEBI" id="CHEBI:59789"/>
    </ligand>
</feature>
<reference evidence="11" key="1">
    <citation type="journal article" date="2021" name="PeerJ">
        <title>Extensive microbial diversity within the chicken gut microbiome revealed by metagenomics and culture.</title>
        <authorList>
            <person name="Gilroy R."/>
            <person name="Ravi A."/>
            <person name="Getino M."/>
            <person name="Pursley I."/>
            <person name="Horton D.L."/>
            <person name="Alikhan N.F."/>
            <person name="Baker D."/>
            <person name="Gharbi K."/>
            <person name="Hall N."/>
            <person name="Watson M."/>
            <person name="Adriaenssens E.M."/>
            <person name="Foster-Nyarko E."/>
            <person name="Jarju S."/>
            <person name="Secka A."/>
            <person name="Antonio M."/>
            <person name="Oren A."/>
            <person name="Chaudhuri R.R."/>
            <person name="La Ragione R."/>
            <person name="Hildebrand F."/>
            <person name="Pallen M.J."/>
        </authorList>
    </citation>
    <scope>NUCLEOTIDE SEQUENCE</scope>
    <source>
        <strain evidence="11">Gambia11-129</strain>
    </source>
</reference>
<evidence type="ECO:0000259" key="10">
    <source>
        <dbReference type="PROSITE" id="PS51686"/>
    </source>
</evidence>
<gene>
    <name evidence="11" type="ORF">IAB12_02385</name>
</gene>
<keyword evidence="6" id="KW-0809">Transit peptide</keyword>
<dbReference type="Gene3D" id="3.40.50.150">
    <property type="entry name" value="Vaccinia Virus protein VP39"/>
    <property type="match status" value="1"/>
</dbReference>
<evidence type="ECO:0000313" key="11">
    <source>
        <dbReference type="EMBL" id="HIV98611.1"/>
    </source>
</evidence>
<evidence type="ECO:0000256" key="1">
    <source>
        <dbReference type="ARBA" id="ARBA00022552"/>
    </source>
</evidence>
<reference evidence="11" key="2">
    <citation type="submission" date="2021-04" db="EMBL/GenBank/DDBJ databases">
        <authorList>
            <person name="Gilroy R."/>
        </authorList>
    </citation>
    <scope>NUCLEOTIDE SEQUENCE</scope>
    <source>
        <strain evidence="11">Gambia11-129</strain>
    </source>
</reference>
<dbReference type="PANTHER" id="PTHR22808">
    <property type="entry name" value="NCL1 YEAST -RELATED NOL1/NOP2/FMU SUN DOMAIN-CONTAINING"/>
    <property type="match status" value="1"/>
</dbReference>
<feature type="binding site" evidence="9">
    <location>
        <position position="147"/>
    </location>
    <ligand>
        <name>S-adenosyl-L-methionine</name>
        <dbReference type="ChEBI" id="CHEBI:59789"/>
    </ligand>
</feature>
<dbReference type="Pfam" id="PF01189">
    <property type="entry name" value="Methyltr_RsmB-F"/>
    <property type="match status" value="1"/>
</dbReference>
<dbReference type="PRINTS" id="PR02008">
    <property type="entry name" value="RCMTFAMILY"/>
</dbReference>
<evidence type="ECO:0000256" key="3">
    <source>
        <dbReference type="ARBA" id="ARBA00022679"/>
    </source>
</evidence>
<dbReference type="InterPro" id="IPR001678">
    <property type="entry name" value="MeTrfase_RsmB-F_NOP2_dom"/>
</dbReference>
<dbReference type="GO" id="GO:0003723">
    <property type="term" value="F:RNA binding"/>
    <property type="evidence" value="ECO:0007669"/>
    <property type="project" value="UniProtKB-UniRule"/>
</dbReference>
<dbReference type="EMBL" id="DXHU01000009">
    <property type="protein sequence ID" value="HIV98611.1"/>
    <property type="molecule type" value="Genomic_DNA"/>
</dbReference>
<dbReference type="InterPro" id="IPR023267">
    <property type="entry name" value="RCMT"/>
</dbReference>
<dbReference type="InterPro" id="IPR029063">
    <property type="entry name" value="SAM-dependent_MTases_sf"/>
</dbReference>
<protein>
    <recommendedName>
        <fullName evidence="7">NOL1/NOP2/Sun domain family member 4</fullName>
    </recommendedName>
</protein>
<evidence type="ECO:0000256" key="9">
    <source>
        <dbReference type="PROSITE-ProRule" id="PRU01023"/>
    </source>
</evidence>
<keyword evidence="3 9" id="KW-0808">Transferase</keyword>
<dbReference type="InterPro" id="IPR049560">
    <property type="entry name" value="MeTrfase_RsmB-F_NOP2_cat"/>
</dbReference>
<dbReference type="Proteomes" id="UP000823936">
    <property type="component" value="Unassembled WGS sequence"/>
</dbReference>
<feature type="domain" description="SAM-dependent MTase RsmB/NOP-type" evidence="10">
    <location>
        <begin position="1"/>
        <end position="260"/>
    </location>
</feature>
<keyword evidence="2 9" id="KW-0489">Methyltransferase</keyword>
<comment type="caution">
    <text evidence="11">The sequence shown here is derived from an EMBL/GenBank/DDBJ whole genome shotgun (WGS) entry which is preliminary data.</text>
</comment>
<proteinExistence type="inferred from homology"/>
<dbReference type="GO" id="GO:0008173">
    <property type="term" value="F:RNA methyltransferase activity"/>
    <property type="evidence" value="ECO:0007669"/>
    <property type="project" value="InterPro"/>
</dbReference>
<evidence type="ECO:0000256" key="8">
    <source>
        <dbReference type="ARBA" id="ARBA00049302"/>
    </source>
</evidence>
<dbReference type="AlphaFoldDB" id="A0A9D1TN69"/>
<comment type="catalytic activity">
    <reaction evidence="8">
        <text>a cytidine in rRNA + S-adenosyl-L-methionine = a 5-methylcytidine in rRNA + S-adenosyl-L-homocysteine + H(+)</text>
        <dbReference type="Rhea" id="RHEA:61484"/>
        <dbReference type="Rhea" id="RHEA-COMP:15836"/>
        <dbReference type="Rhea" id="RHEA-COMP:15837"/>
        <dbReference type="ChEBI" id="CHEBI:15378"/>
        <dbReference type="ChEBI" id="CHEBI:57856"/>
        <dbReference type="ChEBI" id="CHEBI:59789"/>
        <dbReference type="ChEBI" id="CHEBI:74483"/>
        <dbReference type="ChEBI" id="CHEBI:82748"/>
    </reaction>
</comment>
<keyword evidence="1" id="KW-0698">rRNA processing</keyword>
<dbReference type="PANTHER" id="PTHR22808:SF3">
    <property type="entry name" value="5-METHYLCYTOSINE RRNA METHYLTRANSFERASE NSUN4"/>
    <property type="match status" value="1"/>
</dbReference>
<keyword evidence="4 9" id="KW-0949">S-adenosyl-L-methionine</keyword>
<evidence type="ECO:0000256" key="5">
    <source>
        <dbReference type="ARBA" id="ARBA00022884"/>
    </source>
</evidence>
<sequence length="267" mass="30935">MGKKREKINGRELFDQYYSTLYQSRWDDIKKAFEKEKENVSLSERLKSPYYLDPASIIVSSMLPLCKKDKILDMCAAPGGKTLSIALRMSEDSTLVANDRSAERRRRLRESIEKLPDEILGRVRVTGFDASSWCLHEKEEYDKILLDAPCSSERHTYCDEKYLSIWSPNRPKRLKKEQYALLSSAFITLKTGGMILYSTCSINKEENEDVISRLFEKKDGLVEEIELENEYFEKRDHGYIILPDKADGMGPLYCCLIRKKKNAAIDE</sequence>
<feature type="active site" description="Nucleophile" evidence="9">
    <location>
        <position position="200"/>
    </location>
</feature>
<evidence type="ECO:0000256" key="4">
    <source>
        <dbReference type="ARBA" id="ARBA00022691"/>
    </source>
</evidence>
<evidence type="ECO:0000256" key="2">
    <source>
        <dbReference type="ARBA" id="ARBA00022603"/>
    </source>
</evidence>